<sequence>MVAYGKCKENTVAKLTSFSNSTNAGQKRPVPVMPLNDDRFNAIRISGRTILKTSQMVKLAQCYTGMILLTMSSQGNMAKVPAHSLLIFLLTTDAVLGCGTLAGGLRFR</sequence>
<comment type="caution">
    <text evidence="2">The sequence shown here is derived from an EMBL/GenBank/DDBJ whole genome shotgun (WGS) entry which is preliminary data.</text>
</comment>
<name>A0AAD5MMT6_PARTN</name>
<protein>
    <submittedName>
        <fullName evidence="2">Uncharacterized protein</fullName>
    </submittedName>
</protein>
<reference evidence="2" key="1">
    <citation type="submission" date="2021-06" db="EMBL/GenBank/DDBJ databases">
        <title>Parelaphostrongylus tenuis whole genome reference sequence.</title>
        <authorList>
            <person name="Garwood T.J."/>
            <person name="Larsen P.A."/>
            <person name="Fountain-Jones N.M."/>
            <person name="Garbe J.R."/>
            <person name="Macchietto M.G."/>
            <person name="Kania S.A."/>
            <person name="Gerhold R.W."/>
            <person name="Richards J.E."/>
            <person name="Wolf T.M."/>
        </authorList>
    </citation>
    <scope>NUCLEOTIDE SEQUENCE</scope>
    <source>
        <strain evidence="2">MNPRO001-30</strain>
        <tissue evidence="2">Meninges</tissue>
    </source>
</reference>
<keyword evidence="1" id="KW-1133">Transmembrane helix</keyword>
<evidence type="ECO:0000313" key="2">
    <source>
        <dbReference type="EMBL" id="KAJ1346979.1"/>
    </source>
</evidence>
<proteinExistence type="predicted"/>
<organism evidence="2 3">
    <name type="scientific">Parelaphostrongylus tenuis</name>
    <name type="common">Meningeal worm</name>
    <dbReference type="NCBI Taxonomy" id="148309"/>
    <lineage>
        <taxon>Eukaryota</taxon>
        <taxon>Metazoa</taxon>
        <taxon>Ecdysozoa</taxon>
        <taxon>Nematoda</taxon>
        <taxon>Chromadorea</taxon>
        <taxon>Rhabditida</taxon>
        <taxon>Rhabditina</taxon>
        <taxon>Rhabditomorpha</taxon>
        <taxon>Strongyloidea</taxon>
        <taxon>Metastrongylidae</taxon>
        <taxon>Parelaphostrongylus</taxon>
    </lineage>
</organism>
<feature type="transmembrane region" description="Helical" evidence="1">
    <location>
        <begin position="85"/>
        <end position="105"/>
    </location>
</feature>
<dbReference type="AlphaFoldDB" id="A0AAD5MMT6"/>
<gene>
    <name evidence="2" type="ORF">KIN20_001913</name>
</gene>
<keyword evidence="1" id="KW-0472">Membrane</keyword>
<keyword evidence="3" id="KW-1185">Reference proteome</keyword>
<accession>A0AAD5MMT6</accession>
<keyword evidence="1" id="KW-0812">Transmembrane</keyword>
<evidence type="ECO:0000256" key="1">
    <source>
        <dbReference type="SAM" id="Phobius"/>
    </source>
</evidence>
<dbReference type="EMBL" id="JAHQIW010000249">
    <property type="protein sequence ID" value="KAJ1346979.1"/>
    <property type="molecule type" value="Genomic_DNA"/>
</dbReference>
<evidence type="ECO:0000313" key="3">
    <source>
        <dbReference type="Proteomes" id="UP001196413"/>
    </source>
</evidence>
<dbReference type="Proteomes" id="UP001196413">
    <property type="component" value="Unassembled WGS sequence"/>
</dbReference>